<dbReference type="SUPFAM" id="SSF52540">
    <property type="entry name" value="P-loop containing nucleoside triphosphate hydrolases"/>
    <property type="match status" value="1"/>
</dbReference>
<comment type="caution">
    <text evidence="9">The sequence shown here is derived from an EMBL/GenBank/DDBJ whole genome shotgun (WGS) entry which is preliminary data.</text>
</comment>
<feature type="domain" description="Spastin/Vps4 C-terminal" evidence="7">
    <location>
        <begin position="307"/>
        <end position="349"/>
    </location>
</feature>
<reference evidence="9" key="1">
    <citation type="journal article" date="2023" name="Insect Mol. Biol.">
        <title>Genome sequencing provides insights into the evolution of gene families encoding plant cell wall-degrading enzymes in longhorned beetles.</title>
        <authorList>
            <person name="Shin N.R."/>
            <person name="Okamura Y."/>
            <person name="Kirsch R."/>
            <person name="Pauchet Y."/>
        </authorList>
    </citation>
    <scope>NUCLEOTIDE SEQUENCE</scope>
    <source>
        <strain evidence="9">RBIC_L_NR</strain>
    </source>
</reference>
<dbReference type="GO" id="GO:0016887">
    <property type="term" value="F:ATP hydrolysis activity"/>
    <property type="evidence" value="ECO:0007669"/>
    <property type="project" value="InterPro"/>
</dbReference>
<feature type="domain" description="ATPase AAA-type core" evidence="6">
    <location>
        <begin position="147"/>
        <end position="241"/>
    </location>
</feature>
<feature type="region of interest" description="Disordered" evidence="5">
    <location>
        <begin position="57"/>
        <end position="144"/>
    </location>
</feature>
<evidence type="ECO:0000313" key="10">
    <source>
        <dbReference type="Proteomes" id="UP001162156"/>
    </source>
</evidence>
<organism evidence="9 10">
    <name type="scientific">Rhamnusium bicolor</name>
    <dbReference type="NCBI Taxonomy" id="1586634"/>
    <lineage>
        <taxon>Eukaryota</taxon>
        <taxon>Metazoa</taxon>
        <taxon>Ecdysozoa</taxon>
        <taxon>Arthropoda</taxon>
        <taxon>Hexapoda</taxon>
        <taxon>Insecta</taxon>
        <taxon>Pterygota</taxon>
        <taxon>Neoptera</taxon>
        <taxon>Endopterygota</taxon>
        <taxon>Coleoptera</taxon>
        <taxon>Polyphaga</taxon>
        <taxon>Cucujiformia</taxon>
        <taxon>Chrysomeloidea</taxon>
        <taxon>Cerambycidae</taxon>
        <taxon>Lepturinae</taxon>
        <taxon>Rhagiini</taxon>
        <taxon>Rhamnusium</taxon>
    </lineage>
</organism>
<evidence type="ECO:0000256" key="2">
    <source>
        <dbReference type="ARBA" id="ARBA00022741"/>
    </source>
</evidence>
<feature type="domain" description="AAA ATPase AAA+ lid" evidence="8">
    <location>
        <begin position="263"/>
        <end position="297"/>
    </location>
</feature>
<dbReference type="Gene3D" id="1.10.8.60">
    <property type="match status" value="1"/>
</dbReference>
<dbReference type="PANTHER" id="PTHR23074">
    <property type="entry name" value="AAA DOMAIN-CONTAINING"/>
    <property type="match status" value="1"/>
</dbReference>
<dbReference type="AlphaFoldDB" id="A0AAV8WJJ8"/>
<name>A0AAV8WJJ8_9CUCU</name>
<protein>
    <recommendedName>
        <fullName evidence="11">Katanin p60 ATPase-containing subunit A1</fullName>
    </recommendedName>
</protein>
<dbReference type="InterPro" id="IPR050304">
    <property type="entry name" value="MT-severing_AAA_ATPase"/>
</dbReference>
<dbReference type="FunFam" id="1.10.8.60:FF:000025">
    <property type="entry name" value="Katanin p60 ATPase-containing subunit A1"/>
    <property type="match status" value="1"/>
</dbReference>
<dbReference type="Proteomes" id="UP001162156">
    <property type="component" value="Unassembled WGS sequence"/>
</dbReference>
<evidence type="ECO:0000313" key="9">
    <source>
        <dbReference type="EMBL" id="KAJ8926370.1"/>
    </source>
</evidence>
<dbReference type="GO" id="GO:0005524">
    <property type="term" value="F:ATP binding"/>
    <property type="evidence" value="ECO:0007669"/>
    <property type="project" value="UniProtKB-KW"/>
</dbReference>
<evidence type="ECO:0000256" key="3">
    <source>
        <dbReference type="ARBA" id="ARBA00022840"/>
    </source>
</evidence>
<sequence length="351" mass="40236">MAASMSKKIVSTEYDGVKVLKTMLQTLRVETSIEVPVGVRKRDDSLVNFANIATPNLFSQSDPDVWPPPTPADHRFNIRVSSSTTARRSEDNRSSRQSTKKEERPSSSRSERFMEKPEKDQKDTENLDRNEKNDSEEEKKFECHGMERELADTLERDIARFYAPSTIFIDEIDSLCSRRGSESEHEASRRVKSELLVQMDGITANNDEPGKVVMVLAATNFPWDIDEALRRRLEKRIYIPLPTLEGREALLKINLREVKLDPDINLTTIAKRLDGFSGADITNVCRDASMMSMRRKICGLRPDQIKQLPKEELDLPVTMRDFEEALVKNNKSVSKEDLDKYEKWMNEFGSS</sequence>
<dbReference type="Pfam" id="PF17862">
    <property type="entry name" value="AAA_lid_3"/>
    <property type="match status" value="1"/>
</dbReference>
<dbReference type="Pfam" id="PF00004">
    <property type="entry name" value="AAA"/>
    <property type="match status" value="1"/>
</dbReference>
<dbReference type="PROSITE" id="PS00674">
    <property type="entry name" value="AAA"/>
    <property type="match status" value="1"/>
</dbReference>
<dbReference type="GO" id="GO:0015630">
    <property type="term" value="C:microtubule cytoskeleton"/>
    <property type="evidence" value="ECO:0007669"/>
    <property type="project" value="TreeGrafter"/>
</dbReference>
<keyword evidence="2 4" id="KW-0547">Nucleotide-binding</keyword>
<dbReference type="InterPro" id="IPR027417">
    <property type="entry name" value="P-loop_NTPase"/>
</dbReference>
<evidence type="ECO:0008006" key="11">
    <source>
        <dbReference type="Google" id="ProtNLM"/>
    </source>
</evidence>
<keyword evidence="10" id="KW-1185">Reference proteome</keyword>
<keyword evidence="3 4" id="KW-0067">ATP-binding</keyword>
<evidence type="ECO:0000256" key="4">
    <source>
        <dbReference type="RuleBase" id="RU003651"/>
    </source>
</evidence>
<dbReference type="Gene3D" id="3.40.50.300">
    <property type="entry name" value="P-loop containing nucleotide triphosphate hydrolases"/>
    <property type="match status" value="1"/>
</dbReference>
<accession>A0AAV8WJJ8</accession>
<evidence type="ECO:0000256" key="1">
    <source>
        <dbReference type="ARBA" id="ARBA00006914"/>
    </source>
</evidence>
<dbReference type="PANTHER" id="PTHR23074:SF19">
    <property type="entry name" value="KATANIN P60 ATPASE-CONTAINING SUBUNIT A1"/>
    <property type="match status" value="1"/>
</dbReference>
<feature type="compositionally biased region" description="Basic and acidic residues" evidence="5">
    <location>
        <begin position="87"/>
        <end position="144"/>
    </location>
</feature>
<dbReference type="InterPro" id="IPR015415">
    <property type="entry name" value="Spast_Vps4_C"/>
</dbReference>
<proteinExistence type="inferred from homology"/>
<dbReference type="EMBL" id="JANEYF010005898">
    <property type="protein sequence ID" value="KAJ8926370.1"/>
    <property type="molecule type" value="Genomic_DNA"/>
</dbReference>
<evidence type="ECO:0000259" key="6">
    <source>
        <dbReference type="Pfam" id="PF00004"/>
    </source>
</evidence>
<dbReference type="GO" id="GO:0051013">
    <property type="term" value="P:microtubule severing"/>
    <property type="evidence" value="ECO:0007669"/>
    <property type="project" value="TreeGrafter"/>
</dbReference>
<evidence type="ECO:0000259" key="8">
    <source>
        <dbReference type="Pfam" id="PF17862"/>
    </source>
</evidence>
<dbReference type="InterPro" id="IPR003960">
    <property type="entry name" value="ATPase_AAA_CS"/>
</dbReference>
<dbReference type="InterPro" id="IPR041569">
    <property type="entry name" value="AAA_lid_3"/>
</dbReference>
<dbReference type="Pfam" id="PF09336">
    <property type="entry name" value="Vps4_C"/>
    <property type="match status" value="1"/>
</dbReference>
<comment type="similarity">
    <text evidence="1 4">Belongs to the AAA ATPase family.</text>
</comment>
<dbReference type="InterPro" id="IPR003959">
    <property type="entry name" value="ATPase_AAA_core"/>
</dbReference>
<evidence type="ECO:0000259" key="7">
    <source>
        <dbReference type="Pfam" id="PF09336"/>
    </source>
</evidence>
<evidence type="ECO:0000256" key="5">
    <source>
        <dbReference type="SAM" id="MobiDB-lite"/>
    </source>
</evidence>
<gene>
    <name evidence="9" type="ORF">NQ314_021259</name>
</gene>